<keyword evidence="3" id="KW-1185">Reference proteome</keyword>
<feature type="region of interest" description="Disordered" evidence="1">
    <location>
        <begin position="23"/>
        <end position="75"/>
    </location>
</feature>
<proteinExistence type="predicted"/>
<dbReference type="AlphaFoldDB" id="A0A6A6ZWC9"/>
<organism evidence="2 3">
    <name type="scientific">Ophiobolus disseminans</name>
    <dbReference type="NCBI Taxonomy" id="1469910"/>
    <lineage>
        <taxon>Eukaryota</taxon>
        <taxon>Fungi</taxon>
        <taxon>Dikarya</taxon>
        <taxon>Ascomycota</taxon>
        <taxon>Pezizomycotina</taxon>
        <taxon>Dothideomycetes</taxon>
        <taxon>Pleosporomycetidae</taxon>
        <taxon>Pleosporales</taxon>
        <taxon>Pleosporineae</taxon>
        <taxon>Phaeosphaeriaceae</taxon>
        <taxon>Ophiobolus</taxon>
    </lineage>
</organism>
<protein>
    <submittedName>
        <fullName evidence="2">Uncharacterized protein</fullName>
    </submittedName>
</protein>
<evidence type="ECO:0000256" key="1">
    <source>
        <dbReference type="SAM" id="MobiDB-lite"/>
    </source>
</evidence>
<feature type="compositionally biased region" description="Polar residues" evidence="1">
    <location>
        <begin position="42"/>
        <end position="67"/>
    </location>
</feature>
<gene>
    <name evidence="2" type="ORF">CC86DRAFT_39594</name>
</gene>
<evidence type="ECO:0000313" key="3">
    <source>
        <dbReference type="Proteomes" id="UP000799424"/>
    </source>
</evidence>
<accession>A0A6A6ZWC9</accession>
<dbReference type="Proteomes" id="UP000799424">
    <property type="component" value="Unassembled WGS sequence"/>
</dbReference>
<evidence type="ECO:0000313" key="2">
    <source>
        <dbReference type="EMBL" id="KAF2825163.1"/>
    </source>
</evidence>
<name>A0A6A6ZWC9_9PLEO</name>
<sequence length="75" mass="8390">MAEQEMECRWSGDRAVEVAHKRRVVRTTRQASSPTKNKRETGQAQNIAATYSRRGTQQWAAGQTPRYNGSVAKPG</sequence>
<reference evidence="2" key="1">
    <citation type="journal article" date="2020" name="Stud. Mycol.">
        <title>101 Dothideomycetes genomes: a test case for predicting lifestyles and emergence of pathogens.</title>
        <authorList>
            <person name="Haridas S."/>
            <person name="Albert R."/>
            <person name="Binder M."/>
            <person name="Bloem J."/>
            <person name="Labutti K."/>
            <person name="Salamov A."/>
            <person name="Andreopoulos B."/>
            <person name="Baker S."/>
            <person name="Barry K."/>
            <person name="Bills G."/>
            <person name="Bluhm B."/>
            <person name="Cannon C."/>
            <person name="Castanera R."/>
            <person name="Culley D."/>
            <person name="Daum C."/>
            <person name="Ezra D."/>
            <person name="Gonzalez J."/>
            <person name="Henrissat B."/>
            <person name="Kuo A."/>
            <person name="Liang C."/>
            <person name="Lipzen A."/>
            <person name="Lutzoni F."/>
            <person name="Magnuson J."/>
            <person name="Mondo S."/>
            <person name="Nolan M."/>
            <person name="Ohm R."/>
            <person name="Pangilinan J."/>
            <person name="Park H.-J."/>
            <person name="Ramirez L."/>
            <person name="Alfaro M."/>
            <person name="Sun H."/>
            <person name="Tritt A."/>
            <person name="Yoshinaga Y."/>
            <person name="Zwiers L.-H."/>
            <person name="Turgeon B."/>
            <person name="Goodwin S."/>
            <person name="Spatafora J."/>
            <person name="Crous P."/>
            <person name="Grigoriev I."/>
        </authorList>
    </citation>
    <scope>NUCLEOTIDE SEQUENCE</scope>
    <source>
        <strain evidence="2">CBS 113818</strain>
    </source>
</reference>
<dbReference type="EMBL" id="MU006228">
    <property type="protein sequence ID" value="KAF2825163.1"/>
    <property type="molecule type" value="Genomic_DNA"/>
</dbReference>